<reference evidence="3" key="1">
    <citation type="submission" date="2013-12" db="EMBL/GenBank/DDBJ databases">
        <title>The Genome Sequence of Aphanomyces invadans NJM9701.</title>
        <authorList>
            <consortium name="The Broad Institute Genomics Platform"/>
            <person name="Russ C."/>
            <person name="Tyler B."/>
            <person name="van West P."/>
            <person name="Dieguez-Uribeondo J."/>
            <person name="Young S.K."/>
            <person name="Zeng Q."/>
            <person name="Gargeya S."/>
            <person name="Fitzgerald M."/>
            <person name="Abouelleil A."/>
            <person name="Alvarado L."/>
            <person name="Chapman S.B."/>
            <person name="Gainer-Dewar J."/>
            <person name="Goldberg J."/>
            <person name="Griggs A."/>
            <person name="Gujja S."/>
            <person name="Hansen M."/>
            <person name="Howarth C."/>
            <person name="Imamovic A."/>
            <person name="Ireland A."/>
            <person name="Larimer J."/>
            <person name="McCowan C."/>
            <person name="Murphy C."/>
            <person name="Pearson M."/>
            <person name="Poon T.W."/>
            <person name="Priest M."/>
            <person name="Roberts A."/>
            <person name="Saif S."/>
            <person name="Shea T."/>
            <person name="Sykes S."/>
            <person name="Wortman J."/>
            <person name="Nusbaum C."/>
            <person name="Birren B."/>
        </authorList>
    </citation>
    <scope>NUCLEOTIDE SEQUENCE [LARGE SCALE GENOMIC DNA]</scope>
    <source>
        <strain evidence="3">NJM9701</strain>
    </source>
</reference>
<dbReference type="OrthoDB" id="67521at2759"/>
<organism evidence="3">
    <name type="scientific">Aphanomyces invadans</name>
    <dbReference type="NCBI Taxonomy" id="157072"/>
    <lineage>
        <taxon>Eukaryota</taxon>
        <taxon>Sar</taxon>
        <taxon>Stramenopiles</taxon>
        <taxon>Oomycota</taxon>
        <taxon>Saprolegniomycetes</taxon>
        <taxon>Saprolegniales</taxon>
        <taxon>Verrucalvaceae</taxon>
        <taxon>Aphanomyces</taxon>
    </lineage>
</organism>
<dbReference type="AlphaFoldDB" id="A0A024URZ5"/>
<dbReference type="GeneID" id="20078589"/>
<dbReference type="VEuPathDB" id="FungiDB:H310_01539"/>
<proteinExistence type="predicted"/>
<dbReference type="InterPro" id="IPR010736">
    <property type="entry name" value="SHIPPO-rpt"/>
</dbReference>
<evidence type="ECO:0000256" key="1">
    <source>
        <dbReference type="SAM" id="Coils"/>
    </source>
</evidence>
<dbReference type="Pfam" id="PF07004">
    <property type="entry name" value="SHIPPO-rpt"/>
    <property type="match status" value="1"/>
</dbReference>
<feature type="region of interest" description="Disordered" evidence="2">
    <location>
        <begin position="196"/>
        <end position="216"/>
    </location>
</feature>
<feature type="coiled-coil region" evidence="1">
    <location>
        <begin position="169"/>
        <end position="196"/>
    </location>
</feature>
<dbReference type="EMBL" id="KI913953">
    <property type="protein sequence ID" value="ETW09079.1"/>
    <property type="molecule type" value="Genomic_DNA"/>
</dbReference>
<sequence length="398" mass="44958">MNAADSDRSRQARLQMKRERTAQARSTERLYDNWGCFTSPIKPLPNELQNAHGFGSSVERDALSTIDLSAPDYPGPGQYPTNEIITAFKIDKDYSIQRIPHERPRPETPGPGHYTSNYGAVLSSQTFDDYFRTAPLKNLSTSQVKIKQITREIKQLKYKKALALPSLPVEKQKAMCKETYERVQALLQERSALEDDEAEAHQHRNAQKTYTPSRRKTARVLASHDEMTRPKSVPFLHNEKRFFDAIDNTHTKYDTPMPGHCQRLDTYSTFEKSPRLPTIPKGNPPDVVPFHDGYVYASKSNSSRGTGPGAYMPDMAASHDAAKSSQPPRALPVGRQIKSGPQLTLQLFHHSTNTKLPASQYLAEISKDRLRKHMQTARQLEIDLVRQLDDDPSSTSKS</sequence>
<name>A0A024URZ5_9STRA</name>
<keyword evidence="1" id="KW-0175">Coiled coil</keyword>
<evidence type="ECO:0000256" key="2">
    <source>
        <dbReference type="SAM" id="MobiDB-lite"/>
    </source>
</evidence>
<evidence type="ECO:0000313" key="3">
    <source>
        <dbReference type="EMBL" id="ETW09079.1"/>
    </source>
</evidence>
<gene>
    <name evidence="3" type="ORF">H310_01539</name>
</gene>
<accession>A0A024URZ5</accession>
<feature type="region of interest" description="Disordered" evidence="2">
    <location>
        <begin position="1"/>
        <end position="25"/>
    </location>
</feature>
<protein>
    <submittedName>
        <fullName evidence="3">Uncharacterized protein</fullName>
    </submittedName>
</protein>
<dbReference type="RefSeq" id="XP_008862884.1">
    <property type="nucleotide sequence ID" value="XM_008864662.1"/>
</dbReference>